<evidence type="ECO:0000256" key="1">
    <source>
        <dbReference type="SAM" id="MobiDB-lite"/>
    </source>
</evidence>
<comment type="caution">
    <text evidence="2">The sequence shown here is derived from an EMBL/GenBank/DDBJ whole genome shotgun (WGS) entry which is preliminary data.</text>
</comment>
<proteinExistence type="predicted"/>
<sequence length="85" mass="9377">MPNMYPSKRQQKPLDSPIERPMITPTRNPSEAPTGFEQRPVVTSTKPGTREGANPGTSFLGLIRRKRKSSSSPKALPISCRAIFP</sequence>
<dbReference type="EMBL" id="AMZH03008903">
    <property type="protein sequence ID" value="RRT57990.1"/>
    <property type="molecule type" value="Genomic_DNA"/>
</dbReference>
<feature type="region of interest" description="Disordered" evidence="1">
    <location>
        <begin position="1"/>
        <end position="85"/>
    </location>
</feature>
<dbReference type="AlphaFoldDB" id="A0A426Z1Y2"/>
<accession>A0A426Z1Y2</accession>
<reference evidence="2 3" key="1">
    <citation type="journal article" date="2014" name="Agronomy (Basel)">
        <title>A Draft Genome Sequence for Ensete ventricosum, the Drought-Tolerant Tree Against Hunger.</title>
        <authorList>
            <person name="Harrison J."/>
            <person name="Moore K.A."/>
            <person name="Paszkiewicz K."/>
            <person name="Jones T."/>
            <person name="Grant M."/>
            <person name="Ambacheew D."/>
            <person name="Muzemil S."/>
            <person name="Studholme D.J."/>
        </authorList>
    </citation>
    <scope>NUCLEOTIDE SEQUENCE [LARGE SCALE GENOMIC DNA]</scope>
</reference>
<protein>
    <submittedName>
        <fullName evidence="2">Uncharacterized protein</fullName>
    </submittedName>
</protein>
<gene>
    <name evidence="2" type="ORF">B296_00033137</name>
</gene>
<dbReference type="Proteomes" id="UP000287651">
    <property type="component" value="Unassembled WGS sequence"/>
</dbReference>
<organism evidence="2 3">
    <name type="scientific">Ensete ventricosum</name>
    <name type="common">Abyssinian banana</name>
    <name type="synonym">Musa ensete</name>
    <dbReference type="NCBI Taxonomy" id="4639"/>
    <lineage>
        <taxon>Eukaryota</taxon>
        <taxon>Viridiplantae</taxon>
        <taxon>Streptophyta</taxon>
        <taxon>Embryophyta</taxon>
        <taxon>Tracheophyta</taxon>
        <taxon>Spermatophyta</taxon>
        <taxon>Magnoliopsida</taxon>
        <taxon>Liliopsida</taxon>
        <taxon>Zingiberales</taxon>
        <taxon>Musaceae</taxon>
        <taxon>Ensete</taxon>
    </lineage>
</organism>
<name>A0A426Z1Y2_ENSVE</name>
<evidence type="ECO:0000313" key="3">
    <source>
        <dbReference type="Proteomes" id="UP000287651"/>
    </source>
</evidence>
<evidence type="ECO:0000313" key="2">
    <source>
        <dbReference type="EMBL" id="RRT57990.1"/>
    </source>
</evidence>